<sequence length="77" mass="8285">MHYPPLDRPPRSVESRNLGLVSGLWSVLADHRDTFPGLGLVVSRCDLNSTTVAGAAPGSDRLPNSPLRRHQAAPEMA</sequence>
<organism evidence="2 3">
    <name type="scientific">Mesorhizobium delmotii</name>
    <dbReference type="NCBI Taxonomy" id="1631247"/>
    <lineage>
        <taxon>Bacteria</taxon>
        <taxon>Pseudomonadati</taxon>
        <taxon>Pseudomonadota</taxon>
        <taxon>Alphaproteobacteria</taxon>
        <taxon>Hyphomicrobiales</taxon>
        <taxon>Phyllobacteriaceae</taxon>
        <taxon>Mesorhizobium</taxon>
    </lineage>
</organism>
<dbReference type="Proteomes" id="UP000245698">
    <property type="component" value="Unassembled WGS sequence"/>
</dbReference>
<dbReference type="EMBL" id="FUIG01000013">
    <property type="protein sequence ID" value="SJM28544.1"/>
    <property type="molecule type" value="Genomic_DNA"/>
</dbReference>
<dbReference type="AlphaFoldDB" id="A0A2P9ABR3"/>
<protein>
    <submittedName>
        <fullName evidence="2">Uncharacterized protein</fullName>
    </submittedName>
</protein>
<evidence type="ECO:0000256" key="1">
    <source>
        <dbReference type="SAM" id="MobiDB-lite"/>
    </source>
</evidence>
<proteinExistence type="predicted"/>
<reference evidence="3" key="1">
    <citation type="submission" date="2016-12" db="EMBL/GenBank/DDBJ databases">
        <authorList>
            <person name="Brunel B."/>
        </authorList>
    </citation>
    <scope>NUCLEOTIDE SEQUENCE [LARGE SCALE GENOMIC DNA]</scope>
</reference>
<gene>
    <name evidence="2" type="ORF">BQ8482_110474</name>
</gene>
<accession>A0A2P9ABR3</accession>
<feature type="region of interest" description="Disordered" evidence="1">
    <location>
        <begin position="53"/>
        <end position="77"/>
    </location>
</feature>
<keyword evidence="3" id="KW-1185">Reference proteome</keyword>
<name>A0A2P9ABR3_9HYPH</name>
<evidence type="ECO:0000313" key="2">
    <source>
        <dbReference type="EMBL" id="SJM28544.1"/>
    </source>
</evidence>
<evidence type="ECO:0000313" key="3">
    <source>
        <dbReference type="Proteomes" id="UP000245698"/>
    </source>
</evidence>